<gene>
    <name evidence="5" type="ORF">CTI12_AA601540</name>
</gene>
<keyword evidence="2" id="KW-0446">Lipid-binding</keyword>
<proteinExistence type="predicted"/>
<dbReference type="Proteomes" id="UP000245207">
    <property type="component" value="Unassembled WGS sequence"/>
</dbReference>
<dbReference type="OrthoDB" id="665742at2759"/>
<evidence type="ECO:0000313" key="6">
    <source>
        <dbReference type="Proteomes" id="UP000245207"/>
    </source>
</evidence>
<evidence type="ECO:0000259" key="4">
    <source>
        <dbReference type="Pfam" id="PF00234"/>
    </source>
</evidence>
<dbReference type="STRING" id="35608.A0A2U1KHK4"/>
<keyword evidence="1" id="KW-0813">Transport</keyword>
<dbReference type="SUPFAM" id="SSF47699">
    <property type="entry name" value="Bifunctional inhibitor/lipid-transfer protein/seed storage 2S albumin"/>
    <property type="match status" value="1"/>
</dbReference>
<dbReference type="CDD" id="cd01959">
    <property type="entry name" value="nsLTP2"/>
    <property type="match status" value="1"/>
</dbReference>
<dbReference type="InterPro" id="IPR036312">
    <property type="entry name" value="Bifun_inhib/LTP/seed_sf"/>
</dbReference>
<dbReference type="GO" id="GO:0008289">
    <property type="term" value="F:lipid binding"/>
    <property type="evidence" value="ECO:0007669"/>
    <property type="project" value="UniProtKB-KW"/>
</dbReference>
<dbReference type="AlphaFoldDB" id="A0A2U1KHK4"/>
<evidence type="ECO:0000313" key="5">
    <source>
        <dbReference type="EMBL" id="PWA36240.1"/>
    </source>
</evidence>
<keyword evidence="6" id="KW-1185">Reference proteome</keyword>
<dbReference type="EMBL" id="PKPP01018532">
    <property type="protein sequence ID" value="PWA36240.1"/>
    <property type="molecule type" value="Genomic_DNA"/>
</dbReference>
<comment type="caution">
    <text evidence="5">The sequence shown here is derived from an EMBL/GenBank/DDBJ whole genome shotgun (WGS) entry which is preliminary data.</text>
</comment>
<name>A0A2U1KHK4_ARTAN</name>
<dbReference type="Pfam" id="PF00234">
    <property type="entry name" value="Tryp_alpha_amyl"/>
    <property type="match status" value="1"/>
</dbReference>
<evidence type="ECO:0000256" key="1">
    <source>
        <dbReference type="ARBA" id="ARBA00022448"/>
    </source>
</evidence>
<protein>
    <submittedName>
        <fullName evidence="5">Lipid transfer protein</fullName>
    </submittedName>
</protein>
<keyword evidence="3" id="KW-0732">Signal</keyword>
<dbReference type="GO" id="GO:0006869">
    <property type="term" value="P:lipid transport"/>
    <property type="evidence" value="ECO:0007669"/>
    <property type="project" value="InterPro"/>
</dbReference>
<feature type="domain" description="Bifunctional inhibitor/plant lipid transfer protein/seed storage helical" evidence="4">
    <location>
        <begin position="32"/>
        <end position="85"/>
    </location>
</feature>
<dbReference type="PANTHER" id="PTHR33214">
    <property type="entry name" value="BIFUNCTIONAL INHIBITOR/LIPID-TRANSFER PROTEIN/SEED STORAGE 2S ALBUMIN SUPERFAMILY PROTEIN"/>
    <property type="match status" value="1"/>
</dbReference>
<evidence type="ECO:0000256" key="3">
    <source>
        <dbReference type="SAM" id="SignalP"/>
    </source>
</evidence>
<dbReference type="PANTHER" id="PTHR33214:SF44">
    <property type="entry name" value="NON-SPECIFIC LIPID TRANSFER PROTEIN GPI-ANCHORED 33"/>
    <property type="match status" value="1"/>
</dbReference>
<dbReference type="InterPro" id="IPR033872">
    <property type="entry name" value="nsLTP2"/>
</dbReference>
<evidence type="ECO:0000256" key="2">
    <source>
        <dbReference type="ARBA" id="ARBA00023121"/>
    </source>
</evidence>
<feature type="chain" id="PRO_5015413961" evidence="3">
    <location>
        <begin position="28"/>
        <end position="153"/>
    </location>
</feature>
<feature type="signal peptide" evidence="3">
    <location>
        <begin position="1"/>
        <end position="27"/>
    </location>
</feature>
<organism evidence="5 6">
    <name type="scientific">Artemisia annua</name>
    <name type="common">Sweet wormwood</name>
    <dbReference type="NCBI Taxonomy" id="35608"/>
    <lineage>
        <taxon>Eukaryota</taxon>
        <taxon>Viridiplantae</taxon>
        <taxon>Streptophyta</taxon>
        <taxon>Embryophyta</taxon>
        <taxon>Tracheophyta</taxon>
        <taxon>Spermatophyta</taxon>
        <taxon>Magnoliopsida</taxon>
        <taxon>eudicotyledons</taxon>
        <taxon>Gunneridae</taxon>
        <taxon>Pentapetalae</taxon>
        <taxon>asterids</taxon>
        <taxon>campanulids</taxon>
        <taxon>Asterales</taxon>
        <taxon>Asteraceae</taxon>
        <taxon>Asteroideae</taxon>
        <taxon>Anthemideae</taxon>
        <taxon>Artemisiinae</taxon>
        <taxon>Artemisia</taxon>
    </lineage>
</organism>
<dbReference type="Gene3D" id="1.10.110.10">
    <property type="entry name" value="Plant lipid-transfer and hydrophobic proteins"/>
    <property type="match status" value="1"/>
</dbReference>
<accession>A0A2U1KHK4</accession>
<dbReference type="InterPro" id="IPR016140">
    <property type="entry name" value="Bifunc_inhib/LTP/seed_store"/>
</dbReference>
<sequence>MRSATNITVCALAILVMVLATPKVAFSATCSVNSLKPCLPAFTSSSPPTASCCTTLKQQQPCFCGYIKNPSLKQYVNSPNAKKTLDRLFCFLFEWIIFVTSIEQQFLAMLLIQDKSIATLHLSVVINLFVTRWGQCLLDGSLFTVGVYAFRNQ</sequence>
<reference evidence="5 6" key="1">
    <citation type="journal article" date="2018" name="Mol. Plant">
        <title>The genome of Artemisia annua provides insight into the evolution of Asteraceae family and artemisinin biosynthesis.</title>
        <authorList>
            <person name="Shen Q."/>
            <person name="Zhang L."/>
            <person name="Liao Z."/>
            <person name="Wang S."/>
            <person name="Yan T."/>
            <person name="Shi P."/>
            <person name="Liu M."/>
            <person name="Fu X."/>
            <person name="Pan Q."/>
            <person name="Wang Y."/>
            <person name="Lv Z."/>
            <person name="Lu X."/>
            <person name="Zhang F."/>
            <person name="Jiang W."/>
            <person name="Ma Y."/>
            <person name="Chen M."/>
            <person name="Hao X."/>
            <person name="Li L."/>
            <person name="Tang Y."/>
            <person name="Lv G."/>
            <person name="Zhou Y."/>
            <person name="Sun X."/>
            <person name="Brodelius P.E."/>
            <person name="Rose J.K.C."/>
            <person name="Tang K."/>
        </authorList>
    </citation>
    <scope>NUCLEOTIDE SEQUENCE [LARGE SCALE GENOMIC DNA]</scope>
    <source>
        <strain evidence="6">cv. Huhao1</strain>
        <tissue evidence="5">Leaf</tissue>
    </source>
</reference>